<reference evidence="4" key="1">
    <citation type="submission" date="2023-07" db="EMBL/GenBank/DDBJ databases">
        <title>Genomic Encyclopedia of Type Strains, Phase IV (KMG-IV): sequencing the most valuable type-strain genomes for metagenomic binning, comparative biology and taxonomic classification.</title>
        <authorList>
            <person name="Goeker M."/>
        </authorList>
    </citation>
    <scope>NUCLEOTIDE SEQUENCE</scope>
    <source>
        <strain evidence="4">DSM 23947</strain>
    </source>
</reference>
<evidence type="ECO:0000256" key="2">
    <source>
        <dbReference type="SAM" id="Phobius"/>
    </source>
</evidence>
<evidence type="ECO:0000259" key="3">
    <source>
        <dbReference type="PROSITE" id="PS51109"/>
    </source>
</evidence>
<name>A0AAJ1WK50_9BACI</name>
<dbReference type="CDD" id="cd22786">
    <property type="entry name" value="DPBB_YuiC-like"/>
    <property type="match status" value="1"/>
</dbReference>
<gene>
    <name evidence="4" type="ORF">J2S13_002648</name>
</gene>
<dbReference type="InterPro" id="IPR036908">
    <property type="entry name" value="RlpA-like_sf"/>
</dbReference>
<dbReference type="PANTHER" id="PTHR39160">
    <property type="entry name" value="CELL WALL-BINDING PROTEIN YOCH"/>
    <property type="match status" value="1"/>
</dbReference>
<dbReference type="InterPro" id="IPR010611">
    <property type="entry name" value="3D_dom"/>
</dbReference>
<comment type="caution">
    <text evidence="4">The sequence shown here is derived from an EMBL/GenBank/DDBJ whole genome shotgun (WGS) entry which is preliminary data.</text>
</comment>
<organism evidence="4 5">
    <name type="scientific">Oikeobacillus pervagus</name>
    <dbReference type="NCBI Taxonomy" id="1325931"/>
    <lineage>
        <taxon>Bacteria</taxon>
        <taxon>Bacillati</taxon>
        <taxon>Bacillota</taxon>
        <taxon>Bacilli</taxon>
        <taxon>Bacillales</taxon>
        <taxon>Bacillaceae</taxon>
        <taxon>Oikeobacillus</taxon>
    </lineage>
</organism>
<dbReference type="Pfam" id="PF06725">
    <property type="entry name" value="3D"/>
    <property type="match status" value="1"/>
</dbReference>
<dbReference type="Proteomes" id="UP001237207">
    <property type="component" value="Unassembled WGS sequence"/>
</dbReference>
<dbReference type="GO" id="GO:0004553">
    <property type="term" value="F:hydrolase activity, hydrolyzing O-glycosyl compounds"/>
    <property type="evidence" value="ECO:0007669"/>
    <property type="project" value="InterPro"/>
</dbReference>
<dbReference type="AlphaFoldDB" id="A0AAJ1WK50"/>
<dbReference type="Gene3D" id="2.20.230.10">
    <property type="entry name" value="Resuscitation-promoting factor rpfb"/>
    <property type="match status" value="1"/>
</dbReference>
<dbReference type="Pfam" id="PF07501">
    <property type="entry name" value="G5"/>
    <property type="match status" value="1"/>
</dbReference>
<keyword evidence="2" id="KW-0472">Membrane</keyword>
<dbReference type="InterPro" id="IPR051933">
    <property type="entry name" value="Resuscitation_pf_RpfB"/>
</dbReference>
<keyword evidence="1" id="KW-0732">Signal</keyword>
<protein>
    <submittedName>
        <fullName evidence="4">Uncharacterized protein YabE (DUF348 family)</fullName>
    </submittedName>
</protein>
<dbReference type="RefSeq" id="WP_307258211.1">
    <property type="nucleotide sequence ID" value="NZ_JAUSUC010000039.1"/>
</dbReference>
<keyword evidence="5" id="KW-1185">Reference proteome</keyword>
<dbReference type="InterPro" id="IPR011098">
    <property type="entry name" value="G5_dom"/>
</dbReference>
<dbReference type="GO" id="GO:0009254">
    <property type="term" value="P:peptidoglycan turnover"/>
    <property type="evidence" value="ECO:0007669"/>
    <property type="project" value="InterPro"/>
</dbReference>
<sequence>MKKNSGKDVLPRLTKKNKIVAIATSIVVLASSAGFLTYEGTKKTVAMTIDGEKQVVKTHADTVGDVLKEMDVQLKDHDYISPSVKTAVKENIKVVWEPARKVKVVMDDEEKSIWTTADTVKELIDEHKISLGEYDKAHPGLDKPVKSNMKVKIERAFPITLVDGEEQKKLWSTSTTVADFLKQRGVTLNKLDRVEPSLEQVVKADDSIQIVRVKKVTDVVEEPKAFAVVTKNDSSLLKGQEKVVKEGVNGVVSKTYEVVLENGKEVSRNLLAEKTLKESSDKVVSVGTKVMTAQVSRGPSESGREMHVTATAYTAHCNGCSGVTATGINLRANPNLKVIAVDPNVIPLGTKVYVEGYGYAVAGDTGGAIKGNRIDVFVPSKDQARNWGRKSVKIRILN</sequence>
<dbReference type="PANTHER" id="PTHR39160:SF4">
    <property type="entry name" value="RESUSCITATION-PROMOTING FACTOR RPFB"/>
    <property type="match status" value="1"/>
</dbReference>
<keyword evidence="2" id="KW-0812">Transmembrane</keyword>
<dbReference type="EMBL" id="JAUSUC010000039">
    <property type="protein sequence ID" value="MDQ0216208.1"/>
    <property type="molecule type" value="Genomic_DNA"/>
</dbReference>
<dbReference type="InterPro" id="IPR007137">
    <property type="entry name" value="DUF348"/>
</dbReference>
<dbReference type="Pfam" id="PF03990">
    <property type="entry name" value="DUF348"/>
    <property type="match status" value="3"/>
</dbReference>
<dbReference type="SUPFAM" id="SSF50685">
    <property type="entry name" value="Barwin-like endoglucanases"/>
    <property type="match status" value="1"/>
</dbReference>
<dbReference type="PROSITE" id="PS51109">
    <property type="entry name" value="G5"/>
    <property type="match status" value="1"/>
</dbReference>
<keyword evidence="2" id="KW-1133">Transmembrane helix</keyword>
<proteinExistence type="predicted"/>
<evidence type="ECO:0000256" key="1">
    <source>
        <dbReference type="ARBA" id="ARBA00022729"/>
    </source>
</evidence>
<evidence type="ECO:0000313" key="5">
    <source>
        <dbReference type="Proteomes" id="UP001237207"/>
    </source>
</evidence>
<accession>A0AAJ1WK50</accession>
<dbReference type="SMART" id="SM01208">
    <property type="entry name" value="G5"/>
    <property type="match status" value="1"/>
</dbReference>
<evidence type="ECO:0000313" key="4">
    <source>
        <dbReference type="EMBL" id="MDQ0216208.1"/>
    </source>
</evidence>
<feature type="domain" description="G5" evidence="3">
    <location>
        <begin position="210"/>
        <end position="290"/>
    </location>
</feature>
<dbReference type="GO" id="GO:0019867">
    <property type="term" value="C:outer membrane"/>
    <property type="evidence" value="ECO:0007669"/>
    <property type="project" value="InterPro"/>
</dbReference>
<feature type="transmembrane region" description="Helical" evidence="2">
    <location>
        <begin position="20"/>
        <end position="38"/>
    </location>
</feature>
<dbReference type="Gene3D" id="2.40.40.10">
    <property type="entry name" value="RlpA-like domain"/>
    <property type="match status" value="1"/>
</dbReference>